<name>A0A9P4MQA5_9PLEO</name>
<proteinExistence type="predicted"/>
<evidence type="ECO:0000313" key="3">
    <source>
        <dbReference type="Proteomes" id="UP000799536"/>
    </source>
</evidence>
<dbReference type="InterPro" id="IPR015168">
    <property type="entry name" value="SsuA/THI5"/>
</dbReference>
<dbReference type="Proteomes" id="UP000799536">
    <property type="component" value="Unassembled WGS sequence"/>
</dbReference>
<dbReference type="AlphaFoldDB" id="A0A9P4MQA5"/>
<dbReference type="OrthoDB" id="5194099at2759"/>
<keyword evidence="3" id="KW-1185">Reference proteome</keyword>
<gene>
    <name evidence="2" type="ORF">GQ43DRAFT_354858</name>
</gene>
<feature type="non-terminal residue" evidence="2">
    <location>
        <position position="1"/>
    </location>
</feature>
<feature type="non-terminal residue" evidence="2">
    <location>
        <position position="294"/>
    </location>
</feature>
<evidence type="ECO:0000259" key="1">
    <source>
        <dbReference type="Pfam" id="PF09084"/>
    </source>
</evidence>
<dbReference type="EMBL" id="ML994121">
    <property type="protein sequence ID" value="KAF2198742.1"/>
    <property type="molecule type" value="Genomic_DNA"/>
</dbReference>
<dbReference type="Pfam" id="PF09084">
    <property type="entry name" value="NMT1"/>
    <property type="match status" value="1"/>
</dbReference>
<dbReference type="SUPFAM" id="SSF53850">
    <property type="entry name" value="Periplasmic binding protein-like II"/>
    <property type="match status" value="1"/>
</dbReference>
<accession>A0A9P4MQA5</accession>
<organism evidence="2 3">
    <name type="scientific">Delitschia confertaspora ATCC 74209</name>
    <dbReference type="NCBI Taxonomy" id="1513339"/>
    <lineage>
        <taxon>Eukaryota</taxon>
        <taxon>Fungi</taxon>
        <taxon>Dikarya</taxon>
        <taxon>Ascomycota</taxon>
        <taxon>Pezizomycotina</taxon>
        <taxon>Dothideomycetes</taxon>
        <taxon>Pleosporomycetidae</taxon>
        <taxon>Pleosporales</taxon>
        <taxon>Delitschiaceae</taxon>
        <taxon>Delitschia</taxon>
    </lineage>
</organism>
<dbReference type="PANTHER" id="PTHR30024:SF42">
    <property type="entry name" value="ALIPHATIC SULFONATES-BINDING PROTEIN-RELATED"/>
    <property type="match status" value="1"/>
</dbReference>
<sequence length="294" mass="32181">SLRIATSLLWLEHTPQPYAISHFYNSSSTSSSPASLVSGGVASIATDKSIDLAANAETQGLKQYANHKNIRLIYIICEVAYRIVANKAAGIKDVRDLKGKKVGTIPGTSAAVFVEKFLREEGGLKSGDYQVVSGDVCMKLPCASRTLPAMLKSGAVDAFGVWEPTVELGAKLLENKAVIFQNASIYREVYALYSTTEKLNDKKTRADIVTFVMALNHTLDVFSKGGDSVYGFVADRVGVDKGVVKDVWKDHKWSGIWGPDLIDFLVDEDRMQAAVDKRQVTPRADLEKFLDRSI</sequence>
<feature type="domain" description="SsuA/THI5-like" evidence="1">
    <location>
        <begin position="47"/>
        <end position="216"/>
    </location>
</feature>
<dbReference type="PANTHER" id="PTHR30024">
    <property type="entry name" value="ALIPHATIC SULFONATES-BINDING PROTEIN-RELATED"/>
    <property type="match status" value="1"/>
</dbReference>
<evidence type="ECO:0000313" key="2">
    <source>
        <dbReference type="EMBL" id="KAF2198742.1"/>
    </source>
</evidence>
<comment type="caution">
    <text evidence="2">The sequence shown here is derived from an EMBL/GenBank/DDBJ whole genome shotgun (WGS) entry which is preliminary data.</text>
</comment>
<reference evidence="2" key="1">
    <citation type="journal article" date="2020" name="Stud. Mycol.">
        <title>101 Dothideomycetes genomes: a test case for predicting lifestyles and emergence of pathogens.</title>
        <authorList>
            <person name="Haridas S."/>
            <person name="Albert R."/>
            <person name="Binder M."/>
            <person name="Bloem J."/>
            <person name="Labutti K."/>
            <person name="Salamov A."/>
            <person name="Andreopoulos B."/>
            <person name="Baker S."/>
            <person name="Barry K."/>
            <person name="Bills G."/>
            <person name="Bluhm B."/>
            <person name="Cannon C."/>
            <person name="Castanera R."/>
            <person name="Culley D."/>
            <person name="Daum C."/>
            <person name="Ezra D."/>
            <person name="Gonzalez J."/>
            <person name="Henrissat B."/>
            <person name="Kuo A."/>
            <person name="Liang C."/>
            <person name="Lipzen A."/>
            <person name="Lutzoni F."/>
            <person name="Magnuson J."/>
            <person name="Mondo S."/>
            <person name="Nolan M."/>
            <person name="Ohm R."/>
            <person name="Pangilinan J."/>
            <person name="Park H.-J."/>
            <person name="Ramirez L."/>
            <person name="Alfaro M."/>
            <person name="Sun H."/>
            <person name="Tritt A."/>
            <person name="Yoshinaga Y."/>
            <person name="Zwiers L.-H."/>
            <person name="Turgeon B."/>
            <person name="Goodwin S."/>
            <person name="Spatafora J."/>
            <person name="Crous P."/>
            <person name="Grigoriev I."/>
        </authorList>
    </citation>
    <scope>NUCLEOTIDE SEQUENCE</scope>
    <source>
        <strain evidence="2">ATCC 74209</strain>
    </source>
</reference>
<protein>
    <submittedName>
        <fullName evidence="2">Periplasmic binding protein-like II</fullName>
    </submittedName>
</protein>
<dbReference type="Gene3D" id="3.40.190.10">
    <property type="entry name" value="Periplasmic binding protein-like II"/>
    <property type="match status" value="1"/>
</dbReference>